<dbReference type="GO" id="GO:0016301">
    <property type="term" value="F:kinase activity"/>
    <property type="evidence" value="ECO:0007669"/>
    <property type="project" value="UniProtKB-KW"/>
</dbReference>
<dbReference type="Gene3D" id="3.30.450.20">
    <property type="entry name" value="PAS domain"/>
    <property type="match status" value="3"/>
</dbReference>
<dbReference type="GO" id="GO:0005524">
    <property type="term" value="F:ATP binding"/>
    <property type="evidence" value="ECO:0007669"/>
    <property type="project" value="UniProtKB-KW"/>
</dbReference>
<dbReference type="InterPro" id="IPR003594">
    <property type="entry name" value="HATPase_dom"/>
</dbReference>
<evidence type="ECO:0000259" key="9">
    <source>
        <dbReference type="PROSITE" id="PS50112"/>
    </source>
</evidence>
<keyword evidence="12" id="KW-1185">Reference proteome</keyword>
<evidence type="ECO:0000256" key="4">
    <source>
        <dbReference type="ARBA" id="ARBA00022777"/>
    </source>
</evidence>
<keyword evidence="6" id="KW-0902">Two-component regulatory system</keyword>
<dbReference type="InterPro" id="IPR000700">
    <property type="entry name" value="PAS-assoc_C"/>
</dbReference>
<evidence type="ECO:0000313" key="12">
    <source>
        <dbReference type="Proteomes" id="UP000825933"/>
    </source>
</evidence>
<dbReference type="InterPro" id="IPR000014">
    <property type="entry name" value="PAS"/>
</dbReference>
<evidence type="ECO:0000256" key="6">
    <source>
        <dbReference type="ARBA" id="ARBA00023012"/>
    </source>
</evidence>
<dbReference type="GO" id="GO:0000160">
    <property type="term" value="P:phosphorelay signal transduction system"/>
    <property type="evidence" value="ECO:0007669"/>
    <property type="project" value="UniProtKB-KW"/>
</dbReference>
<feature type="domain" description="Histidine kinase" evidence="8">
    <location>
        <begin position="510"/>
        <end position="599"/>
    </location>
</feature>
<dbReference type="CDD" id="cd00130">
    <property type="entry name" value="PAS"/>
    <property type="match status" value="2"/>
</dbReference>
<reference evidence="12" key="1">
    <citation type="journal article" date="2022" name="Microbiol. Resour. Announc.">
        <title>Draft Genome Sequence of a Methanogenic Archaeon from West Spitsbergen Permafrost.</title>
        <authorList>
            <person name="Trubitsyn V."/>
            <person name="Rivkina E."/>
            <person name="Shcherbakova V."/>
        </authorList>
    </citation>
    <scope>NUCLEOTIDE SEQUENCE [LARGE SCALE GENOMIC DNA]</scope>
    <source>
        <strain evidence="12">VT</strain>
    </source>
</reference>
<keyword evidence="2" id="KW-0808">Transferase</keyword>
<evidence type="ECO:0000256" key="3">
    <source>
        <dbReference type="ARBA" id="ARBA00022741"/>
    </source>
</evidence>
<gene>
    <name evidence="11" type="ORF">K8N75_05245</name>
</gene>
<comment type="caution">
    <text evidence="11">The sequence shown here is derived from an EMBL/GenBank/DDBJ whole genome shotgun (WGS) entry which is preliminary data.</text>
</comment>
<feature type="domain" description="PAC" evidence="10">
    <location>
        <begin position="338"/>
        <end position="395"/>
    </location>
</feature>
<dbReference type="PROSITE" id="PS50113">
    <property type="entry name" value="PAC"/>
    <property type="match status" value="1"/>
</dbReference>
<dbReference type="SMART" id="SM00387">
    <property type="entry name" value="HATPase_c"/>
    <property type="match status" value="1"/>
</dbReference>
<dbReference type="Pfam" id="PF00989">
    <property type="entry name" value="PAS"/>
    <property type="match status" value="1"/>
</dbReference>
<dbReference type="Proteomes" id="UP000825933">
    <property type="component" value="Unassembled WGS sequence"/>
</dbReference>
<feature type="domain" description="PAS" evidence="9">
    <location>
        <begin position="257"/>
        <end position="310"/>
    </location>
</feature>
<dbReference type="InterPro" id="IPR035965">
    <property type="entry name" value="PAS-like_dom_sf"/>
</dbReference>
<protein>
    <submittedName>
        <fullName evidence="11">PAS domain S-box protein</fullName>
    </submittedName>
</protein>
<accession>A0A8T5UX88</accession>
<evidence type="ECO:0000256" key="2">
    <source>
        <dbReference type="ARBA" id="ARBA00022679"/>
    </source>
</evidence>
<proteinExistence type="predicted"/>
<dbReference type="SUPFAM" id="SSF55874">
    <property type="entry name" value="ATPase domain of HSP90 chaperone/DNA topoisomerase II/histidine kinase"/>
    <property type="match status" value="1"/>
</dbReference>
<dbReference type="PROSITE" id="PS50112">
    <property type="entry name" value="PAS"/>
    <property type="match status" value="2"/>
</dbReference>
<evidence type="ECO:0000313" key="11">
    <source>
        <dbReference type="EMBL" id="MBZ2165443.1"/>
    </source>
</evidence>
<dbReference type="GO" id="GO:0006355">
    <property type="term" value="P:regulation of DNA-templated transcription"/>
    <property type="evidence" value="ECO:0007669"/>
    <property type="project" value="InterPro"/>
</dbReference>
<dbReference type="InterPro" id="IPR005467">
    <property type="entry name" value="His_kinase_dom"/>
</dbReference>
<evidence type="ECO:0000256" key="5">
    <source>
        <dbReference type="ARBA" id="ARBA00022840"/>
    </source>
</evidence>
<evidence type="ECO:0000259" key="10">
    <source>
        <dbReference type="PROSITE" id="PS50113"/>
    </source>
</evidence>
<dbReference type="Gene3D" id="3.30.565.10">
    <property type="entry name" value="Histidine kinase-like ATPase, C-terminal domain"/>
    <property type="match status" value="1"/>
</dbReference>
<feature type="coiled-coil region" evidence="7">
    <location>
        <begin position="113"/>
        <end position="140"/>
    </location>
</feature>
<name>A0A8T5UX88_9EURY</name>
<dbReference type="InterPro" id="IPR011495">
    <property type="entry name" value="Sig_transdc_His_kin_sub2_dim/P"/>
</dbReference>
<dbReference type="Pfam" id="PF02518">
    <property type="entry name" value="HATPase_c"/>
    <property type="match status" value="1"/>
</dbReference>
<organism evidence="11 12">
    <name type="scientific">Methanobacterium spitsbergense</name>
    <dbReference type="NCBI Taxonomy" id="2874285"/>
    <lineage>
        <taxon>Archaea</taxon>
        <taxon>Methanobacteriati</taxon>
        <taxon>Methanobacteriota</taxon>
        <taxon>Methanomada group</taxon>
        <taxon>Methanobacteria</taxon>
        <taxon>Methanobacteriales</taxon>
        <taxon>Methanobacteriaceae</taxon>
        <taxon>Methanobacterium</taxon>
    </lineage>
</organism>
<dbReference type="InterPro" id="IPR036890">
    <property type="entry name" value="HATPase_C_sf"/>
</dbReference>
<keyword evidence="5" id="KW-0067">ATP-binding</keyword>
<dbReference type="InterPro" id="IPR013767">
    <property type="entry name" value="PAS_fold"/>
</dbReference>
<evidence type="ECO:0000259" key="8">
    <source>
        <dbReference type="PROSITE" id="PS50109"/>
    </source>
</evidence>
<dbReference type="SUPFAM" id="SSF55785">
    <property type="entry name" value="PYP-like sensor domain (PAS domain)"/>
    <property type="match status" value="3"/>
</dbReference>
<dbReference type="RefSeq" id="WP_223791072.1">
    <property type="nucleotide sequence ID" value="NZ_JAIOUQ010000005.1"/>
</dbReference>
<dbReference type="EMBL" id="JAIOUQ010000005">
    <property type="protein sequence ID" value="MBZ2165443.1"/>
    <property type="molecule type" value="Genomic_DNA"/>
</dbReference>
<dbReference type="PROSITE" id="PS50109">
    <property type="entry name" value="HIS_KIN"/>
    <property type="match status" value="1"/>
</dbReference>
<sequence>MSINSGSDRVYKSIFESSLEAILLTTTNGTILAANPKAQQILGYSEEELLKLSIYAIVDTGETKLNFIFEKTGITNKSSREITIIQKNGEKFNALISSNNFRDEDSNELISVVIKEIKEIKKLELALEDSEKQFHKLFENMIDGYAYCKMLFDEKGRPIDWTYLEVNRAFEQLTGLKNVKGRRVTEVIPQLKKLKPDLFETYGRVILTGITESFELYINPLKIWLHVSVYKSGADQFVSVFENITHHKDAEKELIESKNRLFDIIDFLPDPTFAINSRGEVIAWNRTIEAITGFKAEDMLGKGNYEYALPIYGIRRPILIDLVTDPNKVIEKQYSKIKRWEDGIYGQTNAPLKGINRILWGKAVPLYDDKGIINGAIEVIRDITESKKAEKEVIDSLHEKELLIKEIHHRVKNNMQIVSSLLNLQTNYVDEKETVDVLKESQNRVRSMAMIHEELYRSGDLTHINFVNYVQNLIQKLLYAYNIDATIIKPILEIENINLNMETAVPCGIIISELVSNSLKYAFPNGMAGEIYISLKSKEDKFELVIRDDGIGLPENFDFNKLDSLGLLLVKNLTDQIDGDLTINVTTGTEFIINFEELEYKTRI</sequence>
<dbReference type="Pfam" id="PF07568">
    <property type="entry name" value="HisKA_2"/>
    <property type="match status" value="1"/>
</dbReference>
<dbReference type="Pfam" id="PF13188">
    <property type="entry name" value="PAS_8"/>
    <property type="match status" value="1"/>
</dbReference>
<dbReference type="SMART" id="SM00091">
    <property type="entry name" value="PAS"/>
    <property type="match status" value="3"/>
</dbReference>
<dbReference type="NCBIfam" id="TIGR00229">
    <property type="entry name" value="sensory_box"/>
    <property type="match status" value="2"/>
</dbReference>
<keyword evidence="4" id="KW-0418">Kinase</keyword>
<dbReference type="PANTHER" id="PTHR43065">
    <property type="entry name" value="SENSOR HISTIDINE KINASE"/>
    <property type="match status" value="1"/>
</dbReference>
<keyword evidence="3" id="KW-0547">Nucleotide-binding</keyword>
<feature type="domain" description="PAS" evidence="9">
    <location>
        <begin position="7"/>
        <end position="50"/>
    </location>
</feature>
<evidence type="ECO:0000256" key="7">
    <source>
        <dbReference type="SAM" id="Coils"/>
    </source>
</evidence>
<keyword evidence="7" id="KW-0175">Coiled coil</keyword>
<dbReference type="PANTHER" id="PTHR43065:SF23">
    <property type="entry name" value="SENSOR HISTIDINE KINASE PDTAS"/>
    <property type="match status" value="1"/>
</dbReference>
<keyword evidence="1" id="KW-0597">Phosphoprotein</keyword>
<evidence type="ECO:0000256" key="1">
    <source>
        <dbReference type="ARBA" id="ARBA00022553"/>
    </source>
</evidence>
<dbReference type="Pfam" id="PF13426">
    <property type="entry name" value="PAS_9"/>
    <property type="match status" value="1"/>
</dbReference>
<dbReference type="AlphaFoldDB" id="A0A8T5UX88"/>